<dbReference type="SMART" id="SM00757">
    <property type="entry name" value="CRA"/>
    <property type="match status" value="1"/>
</dbReference>
<dbReference type="Proteomes" id="UP000232323">
    <property type="component" value="Unassembled WGS sequence"/>
</dbReference>
<reference evidence="2 3" key="1">
    <citation type="submission" date="2017-08" db="EMBL/GenBank/DDBJ databases">
        <title>Acidophilic green algal genome provides insights into adaptation to an acidic environment.</title>
        <authorList>
            <person name="Hirooka S."/>
            <person name="Hirose Y."/>
            <person name="Kanesaki Y."/>
            <person name="Higuchi S."/>
            <person name="Fujiwara T."/>
            <person name="Onuma R."/>
            <person name="Era A."/>
            <person name="Ohbayashi R."/>
            <person name="Uzuka A."/>
            <person name="Nozaki H."/>
            <person name="Yoshikawa H."/>
            <person name="Miyagishima S.Y."/>
        </authorList>
    </citation>
    <scope>NUCLEOTIDE SEQUENCE [LARGE SCALE GENOMIC DNA]</scope>
    <source>
        <strain evidence="2 3">NIES-2499</strain>
    </source>
</reference>
<organism evidence="2 3">
    <name type="scientific">Chlamydomonas eustigma</name>
    <dbReference type="NCBI Taxonomy" id="1157962"/>
    <lineage>
        <taxon>Eukaryota</taxon>
        <taxon>Viridiplantae</taxon>
        <taxon>Chlorophyta</taxon>
        <taxon>core chlorophytes</taxon>
        <taxon>Chlorophyceae</taxon>
        <taxon>CS clade</taxon>
        <taxon>Chlamydomonadales</taxon>
        <taxon>Chlamydomonadaceae</taxon>
        <taxon>Chlamydomonas</taxon>
    </lineage>
</organism>
<name>A0A250XH70_9CHLO</name>
<dbReference type="InterPro" id="IPR050618">
    <property type="entry name" value="Ubq-SigPath_Reg"/>
</dbReference>
<sequence length="227" mass="25812">MSSKINMEQWEAKLSAVNIPKEEMNKLIMNFLITEGYVEAAKMFEKESGTAASMDLSTIQERMEIRRAVQSGQMDVAIDKVNDMNPEILETQEELFFHMQQQRLIELIRKGKTEEALQFAEEYLAPQGEEHPRFLEELERTVTLLAFHDAKSSPLGDLMDIAQRQKTASELNAAILHSQCLDKESRLPTLLKILFWSQAQLDDKCAYPHITDLVTGQLGLPSDPKSA</sequence>
<dbReference type="PROSITE" id="PS50896">
    <property type="entry name" value="LISH"/>
    <property type="match status" value="1"/>
</dbReference>
<feature type="domain" description="CTLH" evidence="1">
    <location>
        <begin position="58"/>
        <end position="115"/>
    </location>
</feature>
<keyword evidence="3" id="KW-1185">Reference proteome</keyword>
<dbReference type="STRING" id="1157962.A0A250XH70"/>
<comment type="caution">
    <text evidence="2">The sequence shown here is derived from an EMBL/GenBank/DDBJ whole genome shotgun (WGS) entry which is preliminary data.</text>
</comment>
<dbReference type="Pfam" id="PF08513">
    <property type="entry name" value="LisH"/>
    <property type="match status" value="1"/>
</dbReference>
<dbReference type="PROSITE" id="PS50897">
    <property type="entry name" value="CTLH"/>
    <property type="match status" value="1"/>
</dbReference>
<dbReference type="Pfam" id="PF10607">
    <property type="entry name" value="CTLH"/>
    <property type="match status" value="1"/>
</dbReference>
<dbReference type="InterPro" id="IPR013144">
    <property type="entry name" value="CRA_dom"/>
</dbReference>
<dbReference type="EMBL" id="BEGY01000080">
    <property type="protein sequence ID" value="GAX82418.1"/>
    <property type="molecule type" value="Genomic_DNA"/>
</dbReference>
<dbReference type="InterPro" id="IPR006594">
    <property type="entry name" value="LisH"/>
</dbReference>
<dbReference type="AlphaFoldDB" id="A0A250XH70"/>
<proteinExistence type="predicted"/>
<evidence type="ECO:0000259" key="1">
    <source>
        <dbReference type="PROSITE" id="PS50897"/>
    </source>
</evidence>
<accession>A0A250XH70</accession>
<dbReference type="OrthoDB" id="2415936at2759"/>
<dbReference type="SMART" id="SM00668">
    <property type="entry name" value="CTLH"/>
    <property type="match status" value="1"/>
</dbReference>
<evidence type="ECO:0000313" key="2">
    <source>
        <dbReference type="EMBL" id="GAX82418.1"/>
    </source>
</evidence>
<dbReference type="InterPro" id="IPR006595">
    <property type="entry name" value="CTLH_C"/>
</dbReference>
<dbReference type="PANTHER" id="PTHR12864">
    <property type="entry name" value="RAN BINDING PROTEIN 9-RELATED"/>
    <property type="match status" value="1"/>
</dbReference>
<gene>
    <name evidence="2" type="ORF">CEUSTIGMA_g9846.t1</name>
</gene>
<protein>
    <recommendedName>
        <fullName evidence="1">CTLH domain-containing protein</fullName>
    </recommendedName>
</protein>
<dbReference type="InterPro" id="IPR024964">
    <property type="entry name" value="CTLH/CRA"/>
</dbReference>
<dbReference type="SMART" id="SM00667">
    <property type="entry name" value="LisH"/>
    <property type="match status" value="1"/>
</dbReference>
<evidence type="ECO:0000313" key="3">
    <source>
        <dbReference type="Proteomes" id="UP000232323"/>
    </source>
</evidence>